<dbReference type="eggNOG" id="ENOG502S0Q3">
    <property type="taxonomic scope" value="Eukaryota"/>
</dbReference>
<dbReference type="KEGG" id="bcom:BAUCODRAFT_20966"/>
<comment type="similarity">
    <text evidence="1">Belongs to the CIA30 family.</text>
</comment>
<dbReference type="EMBL" id="KB445550">
    <property type="protein sequence ID" value="EMD00992.1"/>
    <property type="molecule type" value="Genomic_DNA"/>
</dbReference>
<dbReference type="HOGENOM" id="CLU_059028_3_1_1"/>
<dbReference type="InterPro" id="IPR013857">
    <property type="entry name" value="NADH-UbQ_OxRdtase-assoc_prot30"/>
</dbReference>
<protein>
    <recommendedName>
        <fullName evidence="2">NADH:ubiquinone oxidoreductase intermediate-associated protein 30 domain-containing protein</fullName>
    </recommendedName>
</protein>
<dbReference type="OMA" id="IMVRSFF"/>
<dbReference type="InterPro" id="IPR039131">
    <property type="entry name" value="NDUFAF1"/>
</dbReference>
<evidence type="ECO:0000313" key="4">
    <source>
        <dbReference type="Proteomes" id="UP000011761"/>
    </source>
</evidence>
<sequence length="228" mass="25445">MATKEQRSLDLFGGAKKWNADEWCASDDRVRGGKSQSYLDCFDQFATFRGTLDIKTLGGAGFASQRTTAEDKVWNLDDYVAIKLAVKKGDKKRYTLILKDELLERNPENGREQSTISYECDFELPPEDVPGETGDRTIVIPFKSLTATYRGKPKPDAQPLDLTKVKRFSLMNRSFFGSQSGDFSLSISAISAIDVIPKASDVVVSRKGERQLEDGLTARVISTNQYLH</sequence>
<organism evidence="3 4">
    <name type="scientific">Baudoinia panamericana (strain UAMH 10762)</name>
    <name type="common">Angels' share fungus</name>
    <name type="synonym">Baudoinia compniacensis (strain UAMH 10762)</name>
    <dbReference type="NCBI Taxonomy" id="717646"/>
    <lineage>
        <taxon>Eukaryota</taxon>
        <taxon>Fungi</taxon>
        <taxon>Dikarya</taxon>
        <taxon>Ascomycota</taxon>
        <taxon>Pezizomycotina</taxon>
        <taxon>Dothideomycetes</taxon>
        <taxon>Dothideomycetidae</taxon>
        <taxon>Mycosphaerellales</taxon>
        <taxon>Teratosphaeriaceae</taxon>
        <taxon>Baudoinia</taxon>
    </lineage>
</organism>
<dbReference type="GeneID" id="19109705"/>
<accession>M2MVK6</accession>
<dbReference type="Proteomes" id="UP000011761">
    <property type="component" value="Unassembled WGS sequence"/>
</dbReference>
<dbReference type="AlphaFoldDB" id="M2MVK6"/>
<gene>
    <name evidence="3" type="ORF">BAUCODRAFT_20966</name>
</gene>
<name>M2MVK6_BAUPA</name>
<feature type="domain" description="NADH:ubiquinone oxidoreductase intermediate-associated protein 30" evidence="2">
    <location>
        <begin position="19"/>
        <end position="187"/>
    </location>
</feature>
<dbReference type="OrthoDB" id="426386at2759"/>
<dbReference type="PANTHER" id="PTHR13194:SF19">
    <property type="entry name" value="NAD(P)-BINDING ROSSMANN-FOLD SUPERFAMILY PROTEIN"/>
    <property type="match status" value="1"/>
</dbReference>
<dbReference type="Pfam" id="PF08547">
    <property type="entry name" value="CIA30"/>
    <property type="match status" value="1"/>
</dbReference>
<dbReference type="RefSeq" id="XP_007672176.1">
    <property type="nucleotide sequence ID" value="XM_007673986.1"/>
</dbReference>
<evidence type="ECO:0000259" key="2">
    <source>
        <dbReference type="Pfam" id="PF08547"/>
    </source>
</evidence>
<dbReference type="SUPFAM" id="SSF49785">
    <property type="entry name" value="Galactose-binding domain-like"/>
    <property type="match status" value="1"/>
</dbReference>
<dbReference type="PANTHER" id="PTHR13194">
    <property type="entry name" value="COMPLEX I INTERMEDIATE-ASSOCIATED PROTEIN 30"/>
    <property type="match status" value="1"/>
</dbReference>
<keyword evidence="4" id="KW-1185">Reference proteome</keyword>
<evidence type="ECO:0000256" key="1">
    <source>
        <dbReference type="ARBA" id="ARBA00007884"/>
    </source>
</evidence>
<dbReference type="InterPro" id="IPR008979">
    <property type="entry name" value="Galactose-bd-like_sf"/>
</dbReference>
<evidence type="ECO:0000313" key="3">
    <source>
        <dbReference type="EMBL" id="EMD00992.1"/>
    </source>
</evidence>
<dbReference type="GO" id="GO:0010257">
    <property type="term" value="P:NADH dehydrogenase complex assembly"/>
    <property type="evidence" value="ECO:0007669"/>
    <property type="project" value="TreeGrafter"/>
</dbReference>
<dbReference type="STRING" id="717646.M2MVK6"/>
<proteinExistence type="inferred from homology"/>
<reference evidence="3 4" key="1">
    <citation type="journal article" date="2012" name="PLoS Pathog.">
        <title>Diverse lifestyles and strategies of plant pathogenesis encoded in the genomes of eighteen Dothideomycetes fungi.</title>
        <authorList>
            <person name="Ohm R.A."/>
            <person name="Feau N."/>
            <person name="Henrissat B."/>
            <person name="Schoch C.L."/>
            <person name="Horwitz B.A."/>
            <person name="Barry K.W."/>
            <person name="Condon B.J."/>
            <person name="Copeland A.C."/>
            <person name="Dhillon B."/>
            <person name="Glaser F."/>
            <person name="Hesse C.N."/>
            <person name="Kosti I."/>
            <person name="LaButti K."/>
            <person name="Lindquist E.A."/>
            <person name="Lucas S."/>
            <person name="Salamov A.A."/>
            <person name="Bradshaw R.E."/>
            <person name="Ciuffetti L."/>
            <person name="Hamelin R.C."/>
            <person name="Kema G.H.J."/>
            <person name="Lawrence C."/>
            <person name="Scott J.A."/>
            <person name="Spatafora J.W."/>
            <person name="Turgeon B.G."/>
            <person name="de Wit P.J.G.M."/>
            <person name="Zhong S."/>
            <person name="Goodwin S.B."/>
            <person name="Grigoriev I.V."/>
        </authorList>
    </citation>
    <scope>NUCLEOTIDE SEQUENCE [LARGE SCALE GENOMIC DNA]</scope>
    <source>
        <strain evidence="3 4">UAMH 10762</strain>
    </source>
</reference>
<dbReference type="GO" id="GO:0051082">
    <property type="term" value="F:unfolded protein binding"/>
    <property type="evidence" value="ECO:0007669"/>
    <property type="project" value="TreeGrafter"/>
</dbReference>